<keyword evidence="11 12" id="KW-1006">Bacterial flagellum protein export</keyword>
<dbReference type="AlphaFoldDB" id="A0A3A9AR08"/>
<evidence type="ECO:0000256" key="10">
    <source>
        <dbReference type="ARBA" id="ARBA00023143"/>
    </source>
</evidence>
<evidence type="ECO:0000256" key="12">
    <source>
        <dbReference type="RuleBase" id="RU362069"/>
    </source>
</evidence>
<name>A0A3A9AR08_9FIRM</name>
<dbReference type="NCBIfam" id="NF009438">
    <property type="entry name" value="PRK12797.1"/>
    <property type="match status" value="1"/>
</dbReference>
<evidence type="ECO:0000256" key="8">
    <source>
        <dbReference type="ARBA" id="ARBA00022989"/>
    </source>
</evidence>
<evidence type="ECO:0000256" key="3">
    <source>
        <dbReference type="ARBA" id="ARBA00022448"/>
    </source>
</evidence>
<keyword evidence="3 12" id="KW-0813">Transport</keyword>
<comment type="function">
    <text evidence="12">Plays a role in the flagellum-specific transport system.</text>
</comment>
<keyword evidence="14" id="KW-0966">Cell projection</keyword>
<keyword evidence="5 12" id="KW-0812">Transmembrane</keyword>
<keyword evidence="15" id="KW-1185">Reference proteome</keyword>
<evidence type="ECO:0000256" key="6">
    <source>
        <dbReference type="ARBA" id="ARBA00022795"/>
    </source>
</evidence>
<evidence type="ECO:0000256" key="4">
    <source>
        <dbReference type="ARBA" id="ARBA00022475"/>
    </source>
</evidence>
<keyword evidence="6 12" id="KW-1005">Bacterial flagellum biogenesis</keyword>
<dbReference type="InterPro" id="IPR005837">
    <property type="entry name" value="FliP"/>
</dbReference>
<keyword evidence="9 12" id="KW-0472">Membrane</keyword>
<evidence type="ECO:0000256" key="11">
    <source>
        <dbReference type="ARBA" id="ARBA00023225"/>
    </source>
</evidence>
<dbReference type="NCBIfam" id="TIGR01103">
    <property type="entry name" value="fliP"/>
    <property type="match status" value="1"/>
</dbReference>
<dbReference type="PANTHER" id="PTHR30587:SF0">
    <property type="entry name" value="FLAGELLAR BIOSYNTHETIC PROTEIN FLIP"/>
    <property type="match status" value="1"/>
</dbReference>
<evidence type="ECO:0000256" key="13">
    <source>
        <dbReference type="SAM" id="SignalP"/>
    </source>
</evidence>
<dbReference type="Pfam" id="PF00813">
    <property type="entry name" value="FliP"/>
    <property type="match status" value="1"/>
</dbReference>
<evidence type="ECO:0000313" key="15">
    <source>
        <dbReference type="Proteomes" id="UP000280696"/>
    </source>
</evidence>
<dbReference type="GO" id="GO:0005886">
    <property type="term" value="C:plasma membrane"/>
    <property type="evidence" value="ECO:0007669"/>
    <property type="project" value="UniProtKB-SubCell"/>
</dbReference>
<dbReference type="PROSITE" id="PS01061">
    <property type="entry name" value="FLIP_2"/>
    <property type="match status" value="1"/>
</dbReference>
<feature type="transmembrane region" description="Helical" evidence="12">
    <location>
        <begin position="226"/>
        <end position="244"/>
    </location>
</feature>
<keyword evidence="14" id="KW-0282">Flagellum</keyword>
<dbReference type="OrthoDB" id="9805111at2"/>
<accession>A0A3A9AR08</accession>
<evidence type="ECO:0000256" key="2">
    <source>
        <dbReference type="ARBA" id="ARBA00021714"/>
    </source>
</evidence>
<dbReference type="PRINTS" id="PR00951">
    <property type="entry name" value="FLGBIOSNFLIP"/>
</dbReference>
<comment type="caution">
    <text evidence="12">Lacks conserved residue(s) required for the propagation of feature annotation.</text>
</comment>
<keyword evidence="8 12" id="KW-1133">Transmembrane helix</keyword>
<dbReference type="PRINTS" id="PR01302">
    <property type="entry name" value="TYPE3IMPPROT"/>
</dbReference>
<dbReference type="EMBL" id="RAYQ01000002">
    <property type="protein sequence ID" value="RKI93787.1"/>
    <property type="molecule type" value="Genomic_DNA"/>
</dbReference>
<comment type="caution">
    <text evidence="14">The sequence shown here is derived from an EMBL/GenBank/DDBJ whole genome shotgun (WGS) entry which is preliminary data.</text>
</comment>
<protein>
    <recommendedName>
        <fullName evidence="2 12">Flagellar biosynthetic protein FliP</fullName>
    </recommendedName>
</protein>
<comment type="similarity">
    <text evidence="1 12">Belongs to the FliP/MopC/SpaP family.</text>
</comment>
<keyword evidence="14" id="KW-0969">Cilium</keyword>
<feature type="signal peptide" evidence="13">
    <location>
        <begin position="1"/>
        <end position="33"/>
    </location>
</feature>
<reference evidence="14 15" key="1">
    <citation type="submission" date="2018-09" db="EMBL/GenBank/DDBJ databases">
        <title>Murine metabolic-syndrome-specific gut microbial biobank.</title>
        <authorList>
            <person name="Liu C."/>
        </authorList>
    </citation>
    <scope>NUCLEOTIDE SEQUENCE [LARGE SCALE GENOMIC DNA]</scope>
    <source>
        <strain evidence="14 15">0.1xD8-82</strain>
    </source>
</reference>
<sequence>MKSSFAAKIMRKMVCLLMTVGILCIIPNLSVQAAAADPDLTGSQEERTNIDEPGSADSREDLSELNIANNLTVTVNNGNGEVNANLRILLTLTLISLAPVLLIMLTSFTRTIIVLHFTRAALNTQTAPPNQVLLGIALFLTYFIMQPTLTRIYEEAVVPFEAGEMTQEEFFAAGAKPLRDFMYTQTQTQDVRVFLEISGQEWDGELDSIPFAVLVPSFIIGELREAFIIGFVIYIPFIVIDMVVASTLMSMGMMMLPPTTISMPFKILLFVLADGWNLIIVHLVETFY</sequence>
<keyword evidence="7 12" id="KW-0653">Protein transport</keyword>
<dbReference type="GO" id="GO:0044781">
    <property type="term" value="P:bacterial-type flagellum organization"/>
    <property type="evidence" value="ECO:0007669"/>
    <property type="project" value="UniProtKB-UniRule"/>
</dbReference>
<keyword evidence="10" id="KW-0975">Bacterial flagellum</keyword>
<comment type="subcellular location">
    <subcellularLocation>
        <location evidence="12">Cell membrane</location>
        <topology evidence="12">Multi-pass membrane protein</topology>
    </subcellularLocation>
    <subcellularLocation>
        <location evidence="12">Bacterial flagellum basal body</location>
    </subcellularLocation>
</comment>
<dbReference type="Proteomes" id="UP000280696">
    <property type="component" value="Unassembled WGS sequence"/>
</dbReference>
<gene>
    <name evidence="12 14" type="primary">fliP</name>
    <name evidence="14" type="ORF">D7V94_02930</name>
</gene>
<keyword evidence="4 12" id="KW-1003">Cell membrane</keyword>
<proteinExistence type="inferred from homology"/>
<evidence type="ECO:0000256" key="5">
    <source>
        <dbReference type="ARBA" id="ARBA00022692"/>
    </source>
</evidence>
<evidence type="ECO:0000256" key="7">
    <source>
        <dbReference type="ARBA" id="ARBA00022927"/>
    </source>
</evidence>
<dbReference type="RefSeq" id="WP_120466855.1">
    <property type="nucleotide sequence ID" value="NZ_CATAJS010000007.1"/>
</dbReference>
<evidence type="ECO:0000256" key="1">
    <source>
        <dbReference type="ARBA" id="ARBA00006257"/>
    </source>
</evidence>
<keyword evidence="13" id="KW-0732">Signal</keyword>
<organism evidence="14 15">
    <name type="scientific">Parablautia intestinalis</name>
    <dbReference type="NCBI Taxonomy" id="2320100"/>
    <lineage>
        <taxon>Bacteria</taxon>
        <taxon>Bacillati</taxon>
        <taxon>Bacillota</taxon>
        <taxon>Clostridia</taxon>
        <taxon>Lachnospirales</taxon>
        <taxon>Lachnospiraceae</taxon>
        <taxon>Parablautia</taxon>
    </lineage>
</organism>
<evidence type="ECO:0000256" key="9">
    <source>
        <dbReference type="ARBA" id="ARBA00023136"/>
    </source>
</evidence>
<feature type="chain" id="PRO_5017368729" description="Flagellar biosynthetic protein FliP" evidence="13">
    <location>
        <begin position="34"/>
        <end position="288"/>
    </location>
</feature>
<feature type="transmembrane region" description="Helical" evidence="12">
    <location>
        <begin position="265"/>
        <end position="284"/>
    </location>
</feature>
<feature type="transmembrane region" description="Helical" evidence="12">
    <location>
        <begin position="88"/>
        <end position="115"/>
    </location>
</feature>
<evidence type="ECO:0000313" key="14">
    <source>
        <dbReference type="EMBL" id="RKI93787.1"/>
    </source>
</evidence>
<dbReference type="InterPro" id="IPR005838">
    <property type="entry name" value="T3SS_IM_P"/>
</dbReference>
<dbReference type="GO" id="GO:0009425">
    <property type="term" value="C:bacterial-type flagellum basal body"/>
    <property type="evidence" value="ECO:0007669"/>
    <property type="project" value="UniProtKB-SubCell"/>
</dbReference>
<dbReference type="GO" id="GO:0009306">
    <property type="term" value="P:protein secretion"/>
    <property type="evidence" value="ECO:0007669"/>
    <property type="project" value="UniProtKB-UniRule"/>
</dbReference>
<dbReference type="PANTHER" id="PTHR30587">
    <property type="entry name" value="FLAGELLAR BIOSYNTHETIC PROTEIN FLIP"/>
    <property type="match status" value="1"/>
</dbReference>